<name>A0A975HH30_9SPHN</name>
<proteinExistence type="predicted"/>
<evidence type="ECO:0000256" key="2">
    <source>
        <dbReference type="SAM" id="SignalP"/>
    </source>
</evidence>
<dbReference type="SUPFAM" id="SSF56601">
    <property type="entry name" value="beta-lactamase/transpeptidase-like"/>
    <property type="match status" value="1"/>
</dbReference>
<evidence type="ECO:0000313" key="4">
    <source>
        <dbReference type="EMBL" id="QTH23564.1"/>
    </source>
</evidence>
<dbReference type="PANTHER" id="PTHR46825:SF9">
    <property type="entry name" value="BETA-LACTAMASE-RELATED DOMAIN-CONTAINING PROTEIN"/>
    <property type="match status" value="1"/>
</dbReference>
<dbReference type="RefSeq" id="WP_208633876.1">
    <property type="nucleotide sequence ID" value="NZ_CP059319.1"/>
</dbReference>
<dbReference type="Gene3D" id="3.40.710.10">
    <property type="entry name" value="DD-peptidase/beta-lactamase superfamily"/>
    <property type="match status" value="1"/>
</dbReference>
<protein>
    <submittedName>
        <fullName evidence="4">Beta-lactamase family protein</fullName>
    </submittedName>
</protein>
<feature type="domain" description="Beta-lactamase-related" evidence="3">
    <location>
        <begin position="87"/>
        <end position="396"/>
    </location>
</feature>
<feature type="transmembrane region" description="Helical" evidence="1">
    <location>
        <begin position="531"/>
        <end position="555"/>
    </location>
</feature>
<gene>
    <name evidence="4" type="ORF">HRJ34_08720</name>
</gene>
<keyword evidence="1" id="KW-0472">Membrane</keyword>
<dbReference type="InterPro" id="IPR012338">
    <property type="entry name" value="Beta-lactam/transpept-like"/>
</dbReference>
<feature type="chain" id="PRO_5037999396" evidence="2">
    <location>
        <begin position="36"/>
        <end position="677"/>
    </location>
</feature>
<dbReference type="InterPro" id="IPR050491">
    <property type="entry name" value="AmpC-like"/>
</dbReference>
<feature type="signal peptide" evidence="2">
    <location>
        <begin position="1"/>
        <end position="35"/>
    </location>
</feature>
<keyword evidence="1" id="KW-0812">Transmembrane</keyword>
<feature type="transmembrane region" description="Helical" evidence="1">
    <location>
        <begin position="650"/>
        <end position="675"/>
    </location>
</feature>
<feature type="transmembrane region" description="Helical" evidence="1">
    <location>
        <begin position="618"/>
        <end position="638"/>
    </location>
</feature>
<keyword evidence="2" id="KW-0732">Signal</keyword>
<keyword evidence="1" id="KW-1133">Transmembrane helix</keyword>
<dbReference type="AlphaFoldDB" id="A0A975HH30"/>
<evidence type="ECO:0000313" key="5">
    <source>
        <dbReference type="Proteomes" id="UP000664914"/>
    </source>
</evidence>
<organism evidence="4 5">
    <name type="scientific">Rhizorhabdus wittichii</name>
    <dbReference type="NCBI Taxonomy" id="160791"/>
    <lineage>
        <taxon>Bacteria</taxon>
        <taxon>Pseudomonadati</taxon>
        <taxon>Pseudomonadota</taxon>
        <taxon>Alphaproteobacteria</taxon>
        <taxon>Sphingomonadales</taxon>
        <taxon>Sphingomonadaceae</taxon>
        <taxon>Rhizorhabdus</taxon>
    </lineage>
</organism>
<evidence type="ECO:0000256" key="1">
    <source>
        <dbReference type="SAM" id="Phobius"/>
    </source>
</evidence>
<reference evidence="4" key="1">
    <citation type="submission" date="2020-07" db="EMBL/GenBank/DDBJ databases">
        <authorList>
            <person name="Camacho E."/>
        </authorList>
    </citation>
    <scope>NUCLEOTIDE SEQUENCE</scope>
    <source>
        <strain evidence="4">MPO218</strain>
    </source>
</reference>
<accession>A0A975HH30</accession>
<evidence type="ECO:0000259" key="3">
    <source>
        <dbReference type="Pfam" id="PF00144"/>
    </source>
</evidence>
<dbReference type="Pfam" id="PF00144">
    <property type="entry name" value="Beta-lactamase"/>
    <property type="match status" value="1"/>
</dbReference>
<dbReference type="InterPro" id="IPR001466">
    <property type="entry name" value="Beta-lactam-related"/>
</dbReference>
<reference evidence="4" key="2">
    <citation type="submission" date="2021-04" db="EMBL/GenBank/DDBJ databases">
        <title>Isolation and genomic analysis of the ibuprofen-degrading bacterium Sphingomonas strain MPO218.</title>
        <authorList>
            <person name="Aulestia M."/>
            <person name="Flores A."/>
            <person name="Mangas E.L."/>
            <person name="Perez-Pulido A.J."/>
            <person name="Santero E."/>
            <person name="Camacho E.M."/>
        </authorList>
    </citation>
    <scope>NUCLEOTIDE SEQUENCE</scope>
    <source>
        <strain evidence="4">MPO218</strain>
    </source>
</reference>
<dbReference type="EMBL" id="CP059319">
    <property type="protein sequence ID" value="QTH23564.1"/>
    <property type="molecule type" value="Genomic_DNA"/>
</dbReference>
<dbReference type="PANTHER" id="PTHR46825">
    <property type="entry name" value="D-ALANYL-D-ALANINE-CARBOXYPEPTIDASE/ENDOPEPTIDASE AMPH"/>
    <property type="match status" value="1"/>
</dbReference>
<dbReference type="Proteomes" id="UP000664914">
    <property type="component" value="Chromosome"/>
</dbReference>
<feature type="transmembrane region" description="Helical" evidence="1">
    <location>
        <begin position="576"/>
        <end position="598"/>
    </location>
</feature>
<sequence>MSRLSSQRPDVPGRLGRLFRRAAILLAALALPAAAQSPTDPNPAHAMVPAATGRTGDTPVLAGQAQRALTAADVDAWLDGFVPYSIEAGGVAGAVVVVVMDGKLLTARSYGYSDVRARKPVDPARTLFRPGSISKLFTWTAVMQQVQAGKIDLDKDVNAYLDFRIPDAFGKPITMRHLMTHTAGFEETAKYLIVEKAEQKHSLGHVLKRWVPTRIYAPGTMPAYSNYGASLAAYIVERVSGERFEDYVQRHIFTPLGMRHSSFEQPLPAHLAPLLSKGYNLASEDPKPFEIVEMAPAGALSSTGTDMARFMLAFLDNRGALISPETRARMFADVNRPLPGLPAMGLGFYHEDRNGEVIVGHGGDTNWFHSDLHLIVDKGVGVYMSFNSSGKDTAAHVIRQRLFEQFMDRYFPDPNPEPRTTATAREHGRLMAGHYLLSRGSATNWLRFVGLLSEAEVIPNDDGTISVSMLVDPAGAPKRWREVAPFQWREVGGSGRLAARVENGRVTAFSIADFAPIFLFLAAPGDLDAGWIVPALVAALGVMLLTVLAWPVVAGMRKVYGYRSSLAGRPLMLDRAMRATAVVSVLAAAGWIGMVGAIESDVGLLDGRLDIWMRVIQLLEIIAIVGTLASIYNAYVTIGASGRSLVAKIWSVAVPLAGLFLGWIVLSMGLLTFGLDY</sequence>